<gene>
    <name evidence="2" type="ORF">GCM10010145_60390</name>
</gene>
<feature type="compositionally biased region" description="Basic and acidic residues" evidence="1">
    <location>
        <begin position="122"/>
        <end position="134"/>
    </location>
</feature>
<accession>A0A918BRA3</accession>
<evidence type="ECO:0000313" key="3">
    <source>
        <dbReference type="Proteomes" id="UP000620156"/>
    </source>
</evidence>
<feature type="region of interest" description="Disordered" evidence="1">
    <location>
        <begin position="1"/>
        <end position="252"/>
    </location>
</feature>
<comment type="caution">
    <text evidence="2">The sequence shown here is derived from an EMBL/GenBank/DDBJ whole genome shotgun (WGS) entry which is preliminary data.</text>
</comment>
<dbReference type="AlphaFoldDB" id="A0A918BRA3"/>
<protein>
    <submittedName>
        <fullName evidence="2">Uncharacterized protein</fullName>
    </submittedName>
</protein>
<feature type="compositionally biased region" description="Basic and acidic residues" evidence="1">
    <location>
        <begin position="153"/>
        <end position="178"/>
    </location>
</feature>
<evidence type="ECO:0000313" key="2">
    <source>
        <dbReference type="EMBL" id="GGQ82693.1"/>
    </source>
</evidence>
<evidence type="ECO:0000256" key="1">
    <source>
        <dbReference type="SAM" id="MobiDB-lite"/>
    </source>
</evidence>
<reference evidence="2" key="2">
    <citation type="submission" date="2020-09" db="EMBL/GenBank/DDBJ databases">
        <authorList>
            <person name="Sun Q."/>
            <person name="Ohkuma M."/>
        </authorList>
    </citation>
    <scope>NUCLEOTIDE SEQUENCE</scope>
    <source>
        <strain evidence="2">JCM 3131</strain>
    </source>
</reference>
<dbReference type="Proteomes" id="UP000620156">
    <property type="component" value="Unassembled WGS sequence"/>
</dbReference>
<name>A0A918BRA3_9ACTN</name>
<proteinExistence type="predicted"/>
<feature type="compositionally biased region" description="Basic and acidic residues" evidence="1">
    <location>
        <begin position="1"/>
        <end position="30"/>
    </location>
</feature>
<reference evidence="2" key="1">
    <citation type="journal article" date="2014" name="Int. J. Syst. Evol. Microbiol.">
        <title>Complete genome sequence of Corynebacterium casei LMG S-19264T (=DSM 44701T), isolated from a smear-ripened cheese.</title>
        <authorList>
            <consortium name="US DOE Joint Genome Institute (JGI-PGF)"/>
            <person name="Walter F."/>
            <person name="Albersmeier A."/>
            <person name="Kalinowski J."/>
            <person name="Ruckert C."/>
        </authorList>
    </citation>
    <scope>NUCLEOTIDE SEQUENCE</scope>
    <source>
        <strain evidence="2">JCM 3131</strain>
    </source>
</reference>
<organism evidence="2 3">
    <name type="scientific">Streptomyces ruber</name>
    <dbReference type="NCBI Taxonomy" id="83378"/>
    <lineage>
        <taxon>Bacteria</taxon>
        <taxon>Bacillati</taxon>
        <taxon>Actinomycetota</taxon>
        <taxon>Actinomycetes</taxon>
        <taxon>Kitasatosporales</taxon>
        <taxon>Streptomycetaceae</taxon>
        <taxon>Streptomyces</taxon>
    </lineage>
</organism>
<feature type="compositionally biased region" description="Basic and acidic residues" evidence="1">
    <location>
        <begin position="87"/>
        <end position="99"/>
    </location>
</feature>
<sequence length="252" mass="26129">MTAQEEHGDAPEQGRDGKDEALGAEGHEAEDQAPQADAGQEPGAVGLSERGVGAGPQQSDDRQRECRPRGGHDGEEHTPHDGGAVTEARDEDTAGRDQGEVPEQAGGVAEFGHDGVTVVRGLDGDGRQERRTQGGRDSGQHCGHAPDTGLGERLGDDAGGHAGGHDGGRSTRRGDHGTRRAPSAASPVPGRSLRRVRDEVRVVHRGVSSGCGAPCSDTRQCSPFQHSDAPFRTRPLPAGAFRPHPDAGTLSG</sequence>
<keyword evidence="3" id="KW-1185">Reference proteome</keyword>
<dbReference type="EMBL" id="BMQK01000020">
    <property type="protein sequence ID" value="GGQ82693.1"/>
    <property type="molecule type" value="Genomic_DNA"/>
</dbReference>
<feature type="compositionally biased region" description="Basic and acidic residues" evidence="1">
    <location>
        <begin position="59"/>
        <end position="80"/>
    </location>
</feature>